<organism evidence="2 3">
    <name type="scientific">Cotesia congregata</name>
    <name type="common">Parasitoid wasp</name>
    <name type="synonym">Apanteles congregatus</name>
    <dbReference type="NCBI Taxonomy" id="51543"/>
    <lineage>
        <taxon>Eukaryota</taxon>
        <taxon>Metazoa</taxon>
        <taxon>Ecdysozoa</taxon>
        <taxon>Arthropoda</taxon>
        <taxon>Hexapoda</taxon>
        <taxon>Insecta</taxon>
        <taxon>Pterygota</taxon>
        <taxon>Neoptera</taxon>
        <taxon>Endopterygota</taxon>
        <taxon>Hymenoptera</taxon>
        <taxon>Apocrita</taxon>
        <taxon>Ichneumonoidea</taxon>
        <taxon>Braconidae</taxon>
        <taxon>Microgastrinae</taxon>
        <taxon>Cotesia</taxon>
    </lineage>
</organism>
<dbReference type="OrthoDB" id="10060449at2759"/>
<comment type="caution">
    <text evidence="2">The sequence shown here is derived from an EMBL/GenBank/DDBJ whole genome shotgun (WGS) entry which is preliminary data.</text>
</comment>
<evidence type="ECO:0000256" key="1">
    <source>
        <dbReference type="SAM" id="MobiDB-lite"/>
    </source>
</evidence>
<accession>A0A8J2EIA2</accession>
<protein>
    <submittedName>
        <fullName evidence="2">Similar to Pole: DNA polymerase epsilon catalytic subunit A (Mus musculus)</fullName>
    </submittedName>
</protein>
<feature type="compositionally biased region" description="Basic and acidic residues" evidence="1">
    <location>
        <begin position="9"/>
        <end position="35"/>
    </location>
</feature>
<dbReference type="AlphaFoldDB" id="A0A8J2EIA2"/>
<evidence type="ECO:0000313" key="3">
    <source>
        <dbReference type="Proteomes" id="UP000786811"/>
    </source>
</evidence>
<keyword evidence="3" id="KW-1185">Reference proteome</keyword>
<proteinExistence type="predicted"/>
<dbReference type="Proteomes" id="UP000786811">
    <property type="component" value="Unassembled WGS sequence"/>
</dbReference>
<evidence type="ECO:0000313" key="2">
    <source>
        <dbReference type="EMBL" id="CAG5076877.1"/>
    </source>
</evidence>
<gene>
    <name evidence="2" type="ORF">HICCMSTLAB_LOCUS2308</name>
</gene>
<name>A0A8J2EIA2_COTCN</name>
<feature type="region of interest" description="Disordered" evidence="1">
    <location>
        <begin position="1"/>
        <end position="35"/>
    </location>
</feature>
<dbReference type="EMBL" id="CAJNRD030001117">
    <property type="protein sequence ID" value="CAG5076877.1"/>
    <property type="molecule type" value="Genomic_DNA"/>
</dbReference>
<reference evidence="2" key="1">
    <citation type="submission" date="2021-04" db="EMBL/GenBank/DDBJ databases">
        <authorList>
            <person name="Chebbi M.A.C M."/>
        </authorList>
    </citation>
    <scope>NUCLEOTIDE SEQUENCE</scope>
</reference>
<sequence>MTSVNTGKYRSEKSEKKKTWEPGAEGPRENAADKVRLRQASEKIHIDNLYGFHRVSDNRDRVGYLINMHVTEIVEEDKRLTSGVDYYFLEEDCTRFKSLKRLKYK</sequence>